<comment type="caution">
    <text evidence="7">The sequence shown here is derived from an EMBL/GenBank/DDBJ whole genome shotgun (WGS) entry which is preliminary data.</text>
</comment>
<dbReference type="Pfam" id="PF08583">
    <property type="entry name" value="Cmc1"/>
    <property type="match status" value="1"/>
</dbReference>
<dbReference type="EMBL" id="JABAYA010000049">
    <property type="protein sequence ID" value="KAF7727802.1"/>
    <property type="molecule type" value="Genomic_DNA"/>
</dbReference>
<feature type="region of interest" description="Disordered" evidence="6">
    <location>
        <begin position="124"/>
        <end position="152"/>
    </location>
</feature>
<keyword evidence="4" id="KW-1015">Disulfide bond</keyword>
<sequence>MAWQAEPPADLPHEEEQLEFEEEEENDIEDTWQDMDLITYWERAVANYQVKTDIPKVDLTEQVQEMAEQVEEDYTEPTEDIHEQTEDAYAQQAQDYSAYYQYQQPYDTSQSAYNAYQQNYGEYYAPNQTTPASQPPPPPPFRMPPSTGQLPRNAEDEALSNLMMAWYYSGYYTGYYQAQRRAKEFQDINMHPQLSEHNQEKCIEAMRALDQCHNANSFNKFLGLCNDVKLALDNCLKEEFIVKRAENKAKAAEKRAKMQKIWKEIDEPPADFATQQQQQ</sequence>
<reference evidence="7" key="1">
    <citation type="submission" date="2020-01" db="EMBL/GenBank/DDBJ databases">
        <title>Genome Sequencing of Three Apophysomyces-Like Fungal Strains Confirms a Novel Fungal Genus in the Mucoromycota with divergent Burkholderia-like Endosymbiotic Bacteria.</title>
        <authorList>
            <person name="Stajich J.E."/>
            <person name="Macias A.M."/>
            <person name="Carter-House D."/>
            <person name="Lovett B."/>
            <person name="Kasson L.R."/>
            <person name="Berry K."/>
            <person name="Grigoriev I."/>
            <person name="Chang Y."/>
            <person name="Spatafora J."/>
            <person name="Kasson M.T."/>
        </authorList>
    </citation>
    <scope>NUCLEOTIDE SEQUENCE</scope>
    <source>
        <strain evidence="7">NRRL A-21654</strain>
    </source>
</reference>
<evidence type="ECO:0000256" key="1">
    <source>
        <dbReference type="ARBA" id="ARBA00004173"/>
    </source>
</evidence>
<feature type="compositionally biased region" description="Acidic residues" evidence="6">
    <location>
        <begin position="16"/>
        <end position="31"/>
    </location>
</feature>
<evidence type="ECO:0000313" key="7">
    <source>
        <dbReference type="EMBL" id="KAF7727802.1"/>
    </source>
</evidence>
<evidence type="ECO:0000256" key="5">
    <source>
        <dbReference type="ARBA" id="ARBA00040975"/>
    </source>
</evidence>
<evidence type="ECO:0000256" key="2">
    <source>
        <dbReference type="ARBA" id="ARBA00007347"/>
    </source>
</evidence>
<organism evidence="7 8">
    <name type="scientific">Apophysomyces ossiformis</name>
    <dbReference type="NCBI Taxonomy" id="679940"/>
    <lineage>
        <taxon>Eukaryota</taxon>
        <taxon>Fungi</taxon>
        <taxon>Fungi incertae sedis</taxon>
        <taxon>Mucoromycota</taxon>
        <taxon>Mucoromycotina</taxon>
        <taxon>Mucoromycetes</taxon>
        <taxon>Mucorales</taxon>
        <taxon>Mucorineae</taxon>
        <taxon>Mucoraceae</taxon>
        <taxon>Apophysomyces</taxon>
    </lineage>
</organism>
<accession>A0A8H7ER81</accession>
<dbReference type="InterPro" id="IPR013892">
    <property type="entry name" value="Cyt_c_biogenesis_Cmc1-like"/>
</dbReference>
<feature type="compositionally biased region" description="Pro residues" evidence="6">
    <location>
        <begin position="133"/>
        <end position="143"/>
    </location>
</feature>
<gene>
    <name evidence="7" type="ORF">EC973_007033</name>
</gene>
<evidence type="ECO:0000256" key="4">
    <source>
        <dbReference type="ARBA" id="ARBA00023157"/>
    </source>
</evidence>
<dbReference type="PANTHER" id="PTHR22977:SF1">
    <property type="entry name" value="COX ASSEMBLY MITOCHONDRIAL PROTEIN 2 HOMOLOG"/>
    <property type="match status" value="1"/>
</dbReference>
<dbReference type="PANTHER" id="PTHR22977">
    <property type="entry name" value="COX ASSEMBLY MITOCHONDRIAL PROTEIN"/>
    <property type="match status" value="1"/>
</dbReference>
<comment type="subcellular location">
    <subcellularLocation>
        <location evidence="1">Mitochondrion</location>
    </subcellularLocation>
</comment>
<name>A0A8H7ER81_9FUNG</name>
<evidence type="ECO:0000313" key="8">
    <source>
        <dbReference type="Proteomes" id="UP000605846"/>
    </source>
</evidence>
<dbReference type="AlphaFoldDB" id="A0A8H7ER81"/>
<feature type="region of interest" description="Disordered" evidence="6">
    <location>
        <begin position="1"/>
        <end position="31"/>
    </location>
</feature>
<dbReference type="Pfam" id="PF20635">
    <property type="entry name" value="SMN_YG-box"/>
    <property type="match status" value="1"/>
</dbReference>
<protein>
    <recommendedName>
        <fullName evidence="5">COX assembly mitochondrial protein 2 homolog</fullName>
    </recommendedName>
</protein>
<dbReference type="GO" id="GO:0005739">
    <property type="term" value="C:mitochondrion"/>
    <property type="evidence" value="ECO:0007669"/>
    <property type="project" value="UniProtKB-SubCell"/>
</dbReference>
<dbReference type="PROSITE" id="PS51808">
    <property type="entry name" value="CHCH"/>
    <property type="match status" value="1"/>
</dbReference>
<evidence type="ECO:0000256" key="3">
    <source>
        <dbReference type="ARBA" id="ARBA00023128"/>
    </source>
</evidence>
<proteinExistence type="inferred from homology"/>
<evidence type="ECO:0000256" key="6">
    <source>
        <dbReference type="SAM" id="MobiDB-lite"/>
    </source>
</evidence>
<keyword evidence="8" id="KW-1185">Reference proteome</keyword>
<dbReference type="OrthoDB" id="532630at2759"/>
<comment type="similarity">
    <text evidence="2">Belongs to the CMC family.</text>
</comment>
<dbReference type="Proteomes" id="UP000605846">
    <property type="component" value="Unassembled WGS sequence"/>
</dbReference>
<keyword evidence="3" id="KW-0496">Mitochondrion</keyword>